<reference evidence="2 3" key="2">
    <citation type="submission" date="2018-11" db="EMBL/GenBank/DDBJ databases">
        <authorList>
            <consortium name="Pathogen Informatics"/>
        </authorList>
    </citation>
    <scope>NUCLEOTIDE SEQUENCE [LARGE SCALE GENOMIC DNA]</scope>
</reference>
<dbReference type="AlphaFoldDB" id="A0A183DR20"/>
<dbReference type="WBParaSite" id="GPUH_0001117401-mRNA-1">
    <property type="protein sequence ID" value="GPUH_0001117401-mRNA-1"/>
    <property type="gene ID" value="GPUH_0001117401"/>
</dbReference>
<name>A0A183DR20_9BILA</name>
<accession>A0A183DR20</accession>
<organism evidence="4">
    <name type="scientific">Gongylonema pulchrum</name>
    <dbReference type="NCBI Taxonomy" id="637853"/>
    <lineage>
        <taxon>Eukaryota</taxon>
        <taxon>Metazoa</taxon>
        <taxon>Ecdysozoa</taxon>
        <taxon>Nematoda</taxon>
        <taxon>Chromadorea</taxon>
        <taxon>Rhabditida</taxon>
        <taxon>Spirurina</taxon>
        <taxon>Spiruromorpha</taxon>
        <taxon>Spiruroidea</taxon>
        <taxon>Gongylonematidae</taxon>
        <taxon>Gongylonema</taxon>
    </lineage>
</organism>
<evidence type="ECO:0000313" key="3">
    <source>
        <dbReference type="Proteomes" id="UP000271098"/>
    </source>
</evidence>
<evidence type="ECO:0000313" key="4">
    <source>
        <dbReference type="WBParaSite" id="GPUH_0001117401-mRNA-1"/>
    </source>
</evidence>
<protein>
    <submittedName>
        <fullName evidence="2 4">Uncharacterized protein</fullName>
    </submittedName>
</protein>
<evidence type="ECO:0000256" key="1">
    <source>
        <dbReference type="SAM" id="MobiDB-lite"/>
    </source>
</evidence>
<keyword evidence="3" id="KW-1185">Reference proteome</keyword>
<reference evidence="4" key="1">
    <citation type="submission" date="2016-06" db="UniProtKB">
        <authorList>
            <consortium name="WormBaseParasite"/>
        </authorList>
    </citation>
    <scope>IDENTIFICATION</scope>
</reference>
<sequence length="189" mass="21019">MNYRDSMTHGGGYLHPRAPPVRRATYDEDQRSPQIDGYIPNRIRRPSPIRATRVNHRPYSGTPSPQVLTDEEEPMVTSVHQRRLPQIGTVQSEALLHSPDYYPSSGYVPRFTAATAAGYGWRIPPAGGYYSSMEPYGRVPCDLNSGSSRAPTVVYAGPRVRPMTRVIRAQPGNVPLSDSDNDEPKWAVV</sequence>
<evidence type="ECO:0000313" key="2">
    <source>
        <dbReference type="EMBL" id="VDN18411.1"/>
    </source>
</evidence>
<dbReference type="EMBL" id="UYRT01078382">
    <property type="protein sequence ID" value="VDN18411.1"/>
    <property type="molecule type" value="Genomic_DNA"/>
</dbReference>
<dbReference type="OrthoDB" id="5788244at2759"/>
<gene>
    <name evidence="2" type="ORF">GPUH_LOCUS11159</name>
</gene>
<dbReference type="Proteomes" id="UP000271098">
    <property type="component" value="Unassembled WGS sequence"/>
</dbReference>
<feature type="region of interest" description="Disordered" evidence="1">
    <location>
        <begin position="1"/>
        <end position="42"/>
    </location>
</feature>
<proteinExistence type="predicted"/>